<organism evidence="4 5">
    <name type="scientific">Acropora cervicornis</name>
    <name type="common">Staghorn coral</name>
    <dbReference type="NCBI Taxonomy" id="6130"/>
    <lineage>
        <taxon>Eukaryota</taxon>
        <taxon>Metazoa</taxon>
        <taxon>Cnidaria</taxon>
        <taxon>Anthozoa</taxon>
        <taxon>Hexacorallia</taxon>
        <taxon>Scleractinia</taxon>
        <taxon>Astrocoeniina</taxon>
        <taxon>Acroporidae</taxon>
        <taxon>Acropora</taxon>
    </lineage>
</organism>
<keyword evidence="1" id="KW-0479">Metal-binding</keyword>
<reference evidence="4" key="2">
    <citation type="journal article" date="2023" name="Science">
        <title>Genomic signatures of disease resistance in endangered staghorn corals.</title>
        <authorList>
            <person name="Vollmer S.V."/>
            <person name="Selwyn J.D."/>
            <person name="Despard B.A."/>
            <person name="Roesel C.L."/>
        </authorList>
    </citation>
    <scope>NUCLEOTIDE SEQUENCE</scope>
    <source>
        <strain evidence="4">K2</strain>
    </source>
</reference>
<name>A0AAD9QTC9_ACRCE</name>
<keyword evidence="2" id="KW-0106">Calcium</keyword>
<dbReference type="SUPFAM" id="SSF53649">
    <property type="entry name" value="Alkaline phosphatase-like"/>
    <property type="match status" value="1"/>
</dbReference>
<evidence type="ECO:0000256" key="2">
    <source>
        <dbReference type="ARBA" id="ARBA00022837"/>
    </source>
</evidence>
<dbReference type="Proteomes" id="UP001249851">
    <property type="component" value="Unassembled WGS sequence"/>
</dbReference>
<protein>
    <submittedName>
        <fullName evidence="4">Arylsulfatase B</fullName>
    </submittedName>
</protein>
<gene>
    <name evidence="4" type="ORF">P5673_008799</name>
</gene>
<dbReference type="GO" id="GO:0008484">
    <property type="term" value="F:sulfuric ester hydrolase activity"/>
    <property type="evidence" value="ECO:0007669"/>
    <property type="project" value="InterPro"/>
</dbReference>
<accession>A0AAD9QTC9</accession>
<comment type="caution">
    <text evidence="4">The sequence shown here is derived from an EMBL/GenBank/DDBJ whole genome shotgun (WGS) entry which is preliminary data.</text>
</comment>
<dbReference type="InterPro" id="IPR017850">
    <property type="entry name" value="Alkaline_phosphatase_core_sf"/>
</dbReference>
<dbReference type="InterPro" id="IPR047115">
    <property type="entry name" value="ARSB"/>
</dbReference>
<dbReference type="GO" id="GO:0046872">
    <property type="term" value="F:metal ion binding"/>
    <property type="evidence" value="ECO:0007669"/>
    <property type="project" value="UniProtKB-KW"/>
</dbReference>
<dbReference type="PANTHER" id="PTHR10342">
    <property type="entry name" value="ARYLSULFATASE"/>
    <property type="match status" value="1"/>
</dbReference>
<dbReference type="Gene3D" id="3.40.720.10">
    <property type="entry name" value="Alkaline Phosphatase, subunit A"/>
    <property type="match status" value="1"/>
</dbReference>
<reference evidence="4" key="1">
    <citation type="journal article" date="2023" name="G3 (Bethesda)">
        <title>Whole genome assembly and annotation of the endangered Caribbean coral Acropora cervicornis.</title>
        <authorList>
            <person name="Selwyn J.D."/>
            <person name="Vollmer S.V."/>
        </authorList>
    </citation>
    <scope>NUCLEOTIDE SEQUENCE</scope>
    <source>
        <strain evidence="4">K2</strain>
    </source>
</reference>
<sequence>MSLLLHSYIPFFISEPDTGVLYAQVQENSLANFALVVFITTDLNKITGGKFDPRNPIPVDGFDVWKTISQGDPSPRTEILLNIDNVDPNATLPGIYQGMGLRMGSMKLLMNVPNTTWFKPPELGAGTLDVALYNITADPEERNDLSQVLPDVVKKMKERMDYYINSSVPPLFKGTDPDALKIARKNGIWGPWMKSEGDSHQKVWEYISEYLSQSSKTHYHHQENQFKYGFHSNESTTSTFSSRMHWIAFSTGEIISTPSLPQVQRGFFDEWVSPIAIYRSIQLGHLRP</sequence>
<evidence type="ECO:0000313" key="5">
    <source>
        <dbReference type="Proteomes" id="UP001249851"/>
    </source>
</evidence>
<dbReference type="AlphaFoldDB" id="A0AAD9QTC9"/>
<dbReference type="Gene3D" id="3.30.1120.10">
    <property type="match status" value="1"/>
</dbReference>
<proteinExistence type="predicted"/>
<keyword evidence="3" id="KW-0325">Glycoprotein</keyword>
<evidence type="ECO:0000256" key="3">
    <source>
        <dbReference type="ARBA" id="ARBA00023180"/>
    </source>
</evidence>
<dbReference type="PANTHER" id="PTHR10342:SF274">
    <property type="entry name" value="ARYLSULFATASE B"/>
    <property type="match status" value="1"/>
</dbReference>
<dbReference type="EMBL" id="JARQWQ010000015">
    <property type="protein sequence ID" value="KAK2567023.1"/>
    <property type="molecule type" value="Genomic_DNA"/>
</dbReference>
<keyword evidence="5" id="KW-1185">Reference proteome</keyword>
<evidence type="ECO:0000313" key="4">
    <source>
        <dbReference type="EMBL" id="KAK2567023.1"/>
    </source>
</evidence>
<evidence type="ECO:0000256" key="1">
    <source>
        <dbReference type="ARBA" id="ARBA00022723"/>
    </source>
</evidence>